<organism evidence="3 4">
    <name type="scientific">Streblomastix strix</name>
    <dbReference type="NCBI Taxonomy" id="222440"/>
    <lineage>
        <taxon>Eukaryota</taxon>
        <taxon>Metamonada</taxon>
        <taxon>Preaxostyla</taxon>
        <taxon>Oxymonadida</taxon>
        <taxon>Streblomastigidae</taxon>
        <taxon>Streblomastix</taxon>
    </lineage>
</organism>
<dbReference type="EMBL" id="SNRW01000729">
    <property type="protein sequence ID" value="KAA6399548.1"/>
    <property type="molecule type" value="Genomic_DNA"/>
</dbReference>
<evidence type="ECO:0000256" key="1">
    <source>
        <dbReference type="SAM" id="Coils"/>
    </source>
</evidence>
<feature type="compositionally biased region" description="Acidic residues" evidence="2">
    <location>
        <begin position="229"/>
        <end position="254"/>
    </location>
</feature>
<dbReference type="Proteomes" id="UP000324800">
    <property type="component" value="Unassembled WGS sequence"/>
</dbReference>
<accession>A0A5J4WWW3</accession>
<protein>
    <submittedName>
        <fullName evidence="3">Uncharacterized protein</fullName>
    </submittedName>
</protein>
<feature type="region of interest" description="Disordered" evidence="2">
    <location>
        <begin position="500"/>
        <end position="534"/>
    </location>
</feature>
<feature type="compositionally biased region" description="Basic and acidic residues" evidence="2">
    <location>
        <begin position="324"/>
        <end position="333"/>
    </location>
</feature>
<keyword evidence="1" id="KW-0175">Coiled coil</keyword>
<evidence type="ECO:0000313" key="3">
    <source>
        <dbReference type="EMBL" id="KAA6399548.1"/>
    </source>
</evidence>
<comment type="caution">
    <text evidence="3">The sequence shown here is derived from an EMBL/GenBank/DDBJ whole genome shotgun (WGS) entry which is preliminary data.</text>
</comment>
<proteinExistence type="predicted"/>
<feature type="region of interest" description="Disordered" evidence="2">
    <location>
        <begin position="181"/>
        <end position="338"/>
    </location>
</feature>
<feature type="region of interest" description="Disordered" evidence="2">
    <location>
        <begin position="585"/>
        <end position="609"/>
    </location>
</feature>
<feature type="coiled-coil region" evidence="1">
    <location>
        <begin position="32"/>
        <end position="63"/>
    </location>
</feature>
<gene>
    <name evidence="3" type="ORF">EZS28_004925</name>
</gene>
<dbReference type="AlphaFoldDB" id="A0A5J4WWW3"/>
<feature type="coiled-coil region" evidence="1">
    <location>
        <begin position="90"/>
        <end position="163"/>
    </location>
</feature>
<feature type="compositionally biased region" description="Polar residues" evidence="2">
    <location>
        <begin position="585"/>
        <end position="599"/>
    </location>
</feature>
<feature type="compositionally biased region" description="Basic residues" evidence="2">
    <location>
        <begin position="518"/>
        <end position="527"/>
    </location>
</feature>
<feature type="compositionally biased region" description="Acidic residues" evidence="2">
    <location>
        <begin position="261"/>
        <end position="278"/>
    </location>
</feature>
<name>A0A5J4WWW3_9EUKA</name>
<feature type="compositionally biased region" description="Basic residues" evidence="2">
    <location>
        <begin position="181"/>
        <end position="191"/>
    </location>
</feature>
<sequence length="806" mass="95018">MKTVGTQTAQTAVESQQQAENGKQEVLMLDFNDKILQKVAEAAEAMETARREKYKKMVQLEADNKRLQFQVAEIPELIKDAQQKKDDGYKIIIEKDKKRFNEEKDDLRKRITDLENDKKALFDTIADQAAMRKKEKAALQEEIEDLKKRLQLLQKQFDKEEAESQSRKRFIKVATSKKLKKLKLGKKKKSKNLSGSRKDKQSTSKRNLNDKSDENANENQNDNDRQYLDDDEDQDQDENDQDEEDDEDEDEDENQQQQQQDDNEEPTEEDDLLTDEEISINSAESVFVNGEDNLQKLNQQQQQQQQQKQHQTKDSQQLIKRKPRPTDHKLIIKERRKRHRESRKFLELIGQEKTNEDYYSSSDDGLSGTYDITKRRVDDYSTQNLYLDDDKSDPYLDQKNQKKMNKKYDYIDEMDVFYDITGQWYKSTPLPACVEYMYGQDRDEFQANLIGNKFSKQNEDYDGLDNNDNEYNNEYNNEQDKSAGIEIEIDGQVVDDDQILKQQQQQQSQENKQENEKKRVKQLKRRQTGPNSPVIIDKLQTLRTEKSIEDNIRSEQEQLQQQQKLDGRSKFDSLKHSFLTTHSSLSNVSETASPSILNRSNKKQQNKPVQKSFLVQHLQQIRDEREEELKKVLEISKENELEKDLFRFEVKNSLNADDKSKNNLNNEQQQQQEEEDEDDQYDDQKRNLKNKRTNQNQKDKPKTKRKGKSRDKQKRSKKQLQHVGLSQTIDSTMYQSQDGLSSQSDNGSQSYQYKHYLIQAETNEDSKEVMKWKDYSKYQNPYIFGHSNTKDKLAKMQQQNSTRVSG</sequence>
<feature type="compositionally biased region" description="Low complexity" evidence="2">
    <location>
        <begin position="295"/>
        <end position="318"/>
    </location>
</feature>
<feature type="compositionally biased region" description="Basic and acidic residues" evidence="2">
    <location>
        <begin position="196"/>
        <end position="214"/>
    </location>
</feature>
<feature type="compositionally biased region" description="Polar residues" evidence="2">
    <location>
        <begin position="1"/>
        <end position="21"/>
    </location>
</feature>
<feature type="region of interest" description="Disordered" evidence="2">
    <location>
        <begin position="458"/>
        <end position="482"/>
    </location>
</feature>
<feature type="region of interest" description="Disordered" evidence="2">
    <location>
        <begin position="656"/>
        <end position="730"/>
    </location>
</feature>
<evidence type="ECO:0000313" key="4">
    <source>
        <dbReference type="Proteomes" id="UP000324800"/>
    </source>
</evidence>
<feature type="compositionally biased region" description="Low complexity" evidence="2">
    <location>
        <begin position="500"/>
        <end position="510"/>
    </location>
</feature>
<feature type="region of interest" description="Disordered" evidence="2">
    <location>
        <begin position="1"/>
        <end position="22"/>
    </location>
</feature>
<feature type="compositionally biased region" description="Acidic residues" evidence="2">
    <location>
        <begin position="672"/>
        <end position="681"/>
    </location>
</feature>
<reference evidence="3 4" key="1">
    <citation type="submission" date="2019-03" db="EMBL/GenBank/DDBJ databases">
        <title>Single cell metagenomics reveals metabolic interactions within the superorganism composed of flagellate Streblomastix strix and complex community of Bacteroidetes bacteria on its surface.</title>
        <authorList>
            <person name="Treitli S.C."/>
            <person name="Kolisko M."/>
            <person name="Husnik F."/>
            <person name="Keeling P."/>
            <person name="Hampl V."/>
        </authorList>
    </citation>
    <scope>NUCLEOTIDE SEQUENCE [LARGE SCALE GENOMIC DNA]</scope>
    <source>
        <strain evidence="3">ST1C</strain>
    </source>
</reference>
<evidence type="ECO:0000256" key="2">
    <source>
        <dbReference type="SAM" id="MobiDB-lite"/>
    </source>
</evidence>
<feature type="compositionally biased region" description="Basic residues" evidence="2">
    <location>
        <begin position="701"/>
        <end position="720"/>
    </location>
</feature>